<evidence type="ECO:0000313" key="1">
    <source>
        <dbReference type="EMBL" id="APJ38388.1"/>
    </source>
</evidence>
<protein>
    <submittedName>
        <fullName evidence="1">Uncharacterized protein</fullName>
    </submittedName>
</protein>
<dbReference type="EMBL" id="CP017813">
    <property type="protein sequence ID" value="APJ38388.1"/>
    <property type="molecule type" value="Genomic_DNA"/>
</dbReference>
<name>A0A1L4FS03_9BACT</name>
<dbReference type="OrthoDB" id="399753at2"/>
<evidence type="ECO:0000313" key="2">
    <source>
        <dbReference type="Proteomes" id="UP000184322"/>
    </source>
</evidence>
<dbReference type="Proteomes" id="UP000184322">
    <property type="component" value="Chromosome"/>
</dbReference>
<gene>
    <name evidence="1" type="ORF">BLA55_01730</name>
</gene>
<accession>A0A1L4FS03</accession>
<reference evidence="2" key="1">
    <citation type="submission" date="2016-10" db="EMBL/GenBank/DDBJ databases">
        <authorList>
            <person name="Beylefeld A."/>
            <person name="Abolnik C."/>
        </authorList>
    </citation>
    <scope>NUCLEOTIDE SEQUENCE [LARGE SCALE GENOMIC DNA]</scope>
    <source>
        <strain evidence="2">B359_6</strain>
    </source>
</reference>
<sequence length="494" mass="59331">MNEKDYYSIWTNYFKNQPEELEKTKIVFNNFQVNSEWFLKLPQITKKGILFSDDFGYSSFNELTVLKICQEICYRLFRKMNLFIAFDKGIKNRLKNNVIRLFSQFGHVIYTYPETFELDENTVRRAFVLNKFNGGIYFKFDDYDKKWYFKIFDNEGYLLDSEKQTNFLNNLIYNDKDIILSSEIRINELSYNKVFYLENNENKYFDKFSFHNNKNFMIDFECKVNRDKINLTNLFNNLCFLNNKNTRKKAELIWHLNSESQVSAQAMIKNKLVDLSTNDLIFIYSDYMRHSWEGKKILLPLNTSEELILYLEKNKIDYIFEDELCNEKDIIFYASANQFSSGYDYSFSLNNIDFIANLTYLLGAYSKKNNLLDSKIDTFHKEYGLFSSEKLSYSFNLELESELDNIFRVNQAFTKNLFISEITRWTYEDVHNKFIYKIKLNDSSVLKIWYKKKQKKLNILVESFNDPKRNFLTNQFKFQAIKNNINKIVSLIKK</sequence>
<dbReference type="AlphaFoldDB" id="A0A1L4FS03"/>
<proteinExistence type="predicted"/>
<dbReference type="STRING" id="48003.BLA55_01730"/>
<dbReference type="KEGG" id="mpul:BLA55_01730"/>
<dbReference type="RefSeq" id="WP_073372392.1">
    <property type="nucleotide sequence ID" value="NZ_CP017813.1"/>
</dbReference>
<keyword evidence="2" id="KW-1185">Reference proteome</keyword>
<dbReference type="NCBIfam" id="NF045968">
    <property type="entry name" value="mutase_MAG5620"/>
    <property type="match status" value="1"/>
</dbReference>
<organism evidence="1 2">
    <name type="scientific">Mycoplasmopsis pullorum</name>
    <dbReference type="NCBI Taxonomy" id="48003"/>
    <lineage>
        <taxon>Bacteria</taxon>
        <taxon>Bacillati</taxon>
        <taxon>Mycoplasmatota</taxon>
        <taxon>Mycoplasmoidales</taxon>
        <taxon>Metamycoplasmataceae</taxon>
        <taxon>Mycoplasmopsis</taxon>
    </lineage>
</organism>